<evidence type="ECO:0000313" key="2">
    <source>
        <dbReference type="EMBL" id="AKU99707.1"/>
    </source>
</evidence>
<name>A0A0K1Q1U7_9BACT</name>
<keyword evidence="1" id="KW-0812">Transmembrane</keyword>
<proteinExistence type="predicted"/>
<feature type="transmembrane region" description="Helical" evidence="1">
    <location>
        <begin position="21"/>
        <end position="50"/>
    </location>
</feature>
<dbReference type="EMBL" id="CP012333">
    <property type="protein sequence ID" value="AKU99707.1"/>
    <property type="molecule type" value="Genomic_DNA"/>
</dbReference>
<organism evidence="2 3">
    <name type="scientific">Labilithrix luteola</name>
    <dbReference type="NCBI Taxonomy" id="1391654"/>
    <lineage>
        <taxon>Bacteria</taxon>
        <taxon>Pseudomonadati</taxon>
        <taxon>Myxococcota</taxon>
        <taxon>Polyangia</taxon>
        <taxon>Polyangiales</taxon>
        <taxon>Labilitrichaceae</taxon>
        <taxon>Labilithrix</taxon>
    </lineage>
</organism>
<dbReference type="AlphaFoldDB" id="A0A0K1Q1U7"/>
<accession>A0A0K1Q1U7</accession>
<dbReference type="Proteomes" id="UP000064967">
    <property type="component" value="Chromosome"/>
</dbReference>
<evidence type="ECO:0000256" key="1">
    <source>
        <dbReference type="SAM" id="Phobius"/>
    </source>
</evidence>
<keyword evidence="1" id="KW-0472">Membrane</keyword>
<gene>
    <name evidence="2" type="ORF">AKJ09_06371</name>
</gene>
<keyword evidence="3" id="KW-1185">Reference proteome</keyword>
<dbReference type="RefSeq" id="WP_146651119.1">
    <property type="nucleotide sequence ID" value="NZ_CP012333.1"/>
</dbReference>
<dbReference type="STRING" id="1391654.AKJ09_06371"/>
<dbReference type="KEGG" id="llu:AKJ09_06371"/>
<reference evidence="2 3" key="1">
    <citation type="submission" date="2015-08" db="EMBL/GenBank/DDBJ databases">
        <authorList>
            <person name="Babu N.S."/>
            <person name="Beckwith C.J."/>
            <person name="Beseler K.G."/>
            <person name="Brison A."/>
            <person name="Carone J.V."/>
            <person name="Caskin T.P."/>
            <person name="Diamond M."/>
            <person name="Durham M.E."/>
            <person name="Foxe J.M."/>
            <person name="Go M."/>
            <person name="Henderson B.A."/>
            <person name="Jones I.B."/>
            <person name="McGettigan J.A."/>
            <person name="Micheletti S.J."/>
            <person name="Nasrallah M.E."/>
            <person name="Ortiz D."/>
            <person name="Piller C.R."/>
            <person name="Privatt S.R."/>
            <person name="Schneider S.L."/>
            <person name="Sharp S."/>
            <person name="Smith T.C."/>
            <person name="Stanton J.D."/>
            <person name="Ullery H.E."/>
            <person name="Wilson R.J."/>
            <person name="Serrano M.G."/>
            <person name="Buck G."/>
            <person name="Lee V."/>
            <person name="Wang Y."/>
            <person name="Carvalho R."/>
            <person name="Voegtly L."/>
            <person name="Shi R."/>
            <person name="Duckworth R."/>
            <person name="Johnson A."/>
            <person name="Loviza R."/>
            <person name="Walstead R."/>
            <person name="Shah Z."/>
            <person name="Kiflezghi M."/>
            <person name="Wade K."/>
            <person name="Ball S.L."/>
            <person name="Bradley K.W."/>
            <person name="Asai D.J."/>
            <person name="Bowman C.A."/>
            <person name="Russell D.A."/>
            <person name="Pope W.H."/>
            <person name="Jacobs-Sera D."/>
            <person name="Hendrix R.W."/>
            <person name="Hatfull G.F."/>
        </authorList>
    </citation>
    <scope>NUCLEOTIDE SEQUENCE [LARGE SCALE GENOMIC DNA]</scope>
    <source>
        <strain evidence="2 3">DSM 27648</strain>
    </source>
</reference>
<evidence type="ECO:0000313" key="3">
    <source>
        <dbReference type="Proteomes" id="UP000064967"/>
    </source>
</evidence>
<keyword evidence="1" id="KW-1133">Transmembrane helix</keyword>
<protein>
    <submittedName>
        <fullName evidence="2">Uncharacterized protein</fullName>
    </submittedName>
</protein>
<sequence length="65" mass="7276">MPASYSLPAKWPRLTARHVKIPGFLLIVSLLACEHVFGFKGLFLSFPILFVAGRIRTEFLEEDAG</sequence>